<evidence type="ECO:0000256" key="18">
    <source>
        <dbReference type="ARBA" id="ARBA00047848"/>
    </source>
</evidence>
<dbReference type="InterPro" id="IPR008242">
    <property type="entry name" value="Chor_mutase/pphenate_deHydtase"/>
</dbReference>
<dbReference type="NCBIfam" id="NF008865">
    <property type="entry name" value="PRK11898.1"/>
    <property type="match status" value="1"/>
</dbReference>
<evidence type="ECO:0000256" key="8">
    <source>
        <dbReference type="ARBA" id="ARBA00014401"/>
    </source>
</evidence>
<evidence type="ECO:0000256" key="13">
    <source>
        <dbReference type="ARBA" id="ARBA00023235"/>
    </source>
</evidence>
<dbReference type="GO" id="GO:0004664">
    <property type="term" value="F:prephenate dehydratase activity"/>
    <property type="evidence" value="ECO:0007669"/>
    <property type="project" value="UniProtKB-EC"/>
</dbReference>
<dbReference type="SUPFAM" id="SSF53850">
    <property type="entry name" value="Periplasmic binding protein-like II"/>
    <property type="match status" value="1"/>
</dbReference>
<feature type="domain" description="Chorismate mutase" evidence="21">
    <location>
        <begin position="3"/>
        <end position="96"/>
    </location>
</feature>
<comment type="pathway">
    <text evidence="4">Amino-acid biosynthesis; L-phenylalanine biosynthesis; phenylpyruvate from prephenate: step 1/1.</text>
</comment>
<dbReference type="FunFam" id="3.40.190.10:FF:000034">
    <property type="entry name" value="Chorismate mutase/prephenate dehydratase"/>
    <property type="match status" value="1"/>
</dbReference>
<comment type="catalytic activity">
    <reaction evidence="18">
        <text>prephenate + H(+) = 3-phenylpyruvate + CO2 + H2O</text>
        <dbReference type="Rhea" id="RHEA:21648"/>
        <dbReference type="ChEBI" id="CHEBI:15377"/>
        <dbReference type="ChEBI" id="CHEBI:15378"/>
        <dbReference type="ChEBI" id="CHEBI:16526"/>
        <dbReference type="ChEBI" id="CHEBI:18005"/>
        <dbReference type="ChEBI" id="CHEBI:29934"/>
        <dbReference type="EC" id="4.2.1.51"/>
    </reaction>
</comment>
<dbReference type="PIRSF" id="PIRSF001500">
    <property type="entry name" value="Chor_mut_pdt_Ppr"/>
    <property type="match status" value="1"/>
</dbReference>
<dbReference type="EC" id="5.4.99.5" evidence="6"/>
<evidence type="ECO:0000256" key="2">
    <source>
        <dbReference type="ARBA" id="ARBA00002364"/>
    </source>
</evidence>
<keyword evidence="20" id="KW-0175">Coiled coil</keyword>
<dbReference type="CDD" id="cd04905">
    <property type="entry name" value="ACT_CM-PDT"/>
    <property type="match status" value="1"/>
</dbReference>
<dbReference type="Gene3D" id="3.40.190.10">
    <property type="entry name" value="Periplasmic binding protein-like II"/>
    <property type="match status" value="2"/>
</dbReference>
<dbReference type="InterPro" id="IPR036263">
    <property type="entry name" value="Chorismate_II_sf"/>
</dbReference>
<evidence type="ECO:0000313" key="24">
    <source>
        <dbReference type="EMBL" id="SIN92968.1"/>
    </source>
</evidence>
<dbReference type="InterPro" id="IPR002912">
    <property type="entry name" value="ACT_dom"/>
</dbReference>
<evidence type="ECO:0000256" key="5">
    <source>
        <dbReference type="ARBA" id="ARBA00004817"/>
    </source>
</evidence>
<evidence type="ECO:0000256" key="4">
    <source>
        <dbReference type="ARBA" id="ARBA00004741"/>
    </source>
</evidence>
<dbReference type="Gene3D" id="3.30.70.260">
    <property type="match status" value="1"/>
</dbReference>
<dbReference type="GO" id="GO:0009094">
    <property type="term" value="P:L-phenylalanine biosynthetic process"/>
    <property type="evidence" value="ECO:0007669"/>
    <property type="project" value="UniProtKB-UniPathway"/>
</dbReference>
<dbReference type="Pfam" id="PF01817">
    <property type="entry name" value="CM_2"/>
    <property type="match status" value="1"/>
</dbReference>
<dbReference type="PANTHER" id="PTHR21022">
    <property type="entry name" value="PREPHENATE DEHYDRATASE P PROTEIN"/>
    <property type="match status" value="1"/>
</dbReference>
<keyword evidence="12" id="KW-0584">Phenylalanine biosynthesis</keyword>
<evidence type="ECO:0000256" key="16">
    <source>
        <dbReference type="ARBA" id="ARBA00031175"/>
    </source>
</evidence>
<keyword evidence="10" id="KW-0028">Amino-acid biosynthesis</keyword>
<comment type="pathway">
    <text evidence="5">Metabolic intermediate biosynthesis; prephenate biosynthesis; prephenate from chorismate: step 1/1.</text>
</comment>
<accession>A0A1N6FCH3</accession>
<comment type="function">
    <text evidence="2">Catalyzes the Claisen rearrangement of chorismate to prephenate and the decarboxylation/dehydration of prephenate to phenylpyruvate.</text>
</comment>
<evidence type="ECO:0000256" key="7">
    <source>
        <dbReference type="ARBA" id="ARBA00013147"/>
    </source>
</evidence>
<dbReference type="SUPFAM" id="SSF55021">
    <property type="entry name" value="ACT-like"/>
    <property type="match status" value="1"/>
</dbReference>
<dbReference type="Gene3D" id="1.20.59.10">
    <property type="entry name" value="Chorismate mutase"/>
    <property type="match status" value="1"/>
</dbReference>
<dbReference type="RefSeq" id="WP_200770551.1">
    <property type="nucleotide sequence ID" value="NZ_FSRE01000002.1"/>
</dbReference>
<comment type="subcellular location">
    <subcellularLocation>
        <location evidence="3">Cytoplasm</location>
    </subcellularLocation>
</comment>
<evidence type="ECO:0000256" key="11">
    <source>
        <dbReference type="ARBA" id="ARBA00023141"/>
    </source>
</evidence>
<evidence type="ECO:0000256" key="17">
    <source>
        <dbReference type="ARBA" id="ARBA00031520"/>
    </source>
</evidence>
<dbReference type="InterPro" id="IPR036979">
    <property type="entry name" value="CM_dom_sf"/>
</dbReference>
<evidence type="ECO:0000256" key="1">
    <source>
        <dbReference type="ARBA" id="ARBA00000824"/>
    </source>
</evidence>
<dbReference type="InterPro" id="IPR045865">
    <property type="entry name" value="ACT-like_dom_sf"/>
</dbReference>
<dbReference type="EC" id="4.2.1.51" evidence="7"/>
<evidence type="ECO:0000259" key="23">
    <source>
        <dbReference type="PROSITE" id="PS51671"/>
    </source>
</evidence>
<evidence type="ECO:0000256" key="3">
    <source>
        <dbReference type="ARBA" id="ARBA00004496"/>
    </source>
</evidence>
<evidence type="ECO:0000259" key="22">
    <source>
        <dbReference type="PROSITE" id="PS51171"/>
    </source>
</evidence>
<feature type="domain" description="ACT" evidence="23">
    <location>
        <begin position="283"/>
        <end position="360"/>
    </location>
</feature>
<dbReference type="FunFam" id="3.30.70.260:FF:000012">
    <property type="entry name" value="Prephenate dehydratase"/>
    <property type="match status" value="1"/>
</dbReference>
<dbReference type="GO" id="GO:0005737">
    <property type="term" value="C:cytoplasm"/>
    <property type="evidence" value="ECO:0007669"/>
    <property type="project" value="UniProtKB-SubCell"/>
</dbReference>
<dbReference type="EMBL" id="FSRE01000002">
    <property type="protein sequence ID" value="SIN92968.1"/>
    <property type="molecule type" value="Genomic_DNA"/>
</dbReference>
<evidence type="ECO:0000256" key="6">
    <source>
        <dbReference type="ARBA" id="ARBA00012404"/>
    </source>
</evidence>
<evidence type="ECO:0000256" key="9">
    <source>
        <dbReference type="ARBA" id="ARBA00022490"/>
    </source>
</evidence>
<dbReference type="PANTHER" id="PTHR21022:SF19">
    <property type="entry name" value="PREPHENATE DEHYDRATASE-RELATED"/>
    <property type="match status" value="1"/>
</dbReference>
<evidence type="ECO:0000256" key="14">
    <source>
        <dbReference type="ARBA" id="ARBA00023239"/>
    </source>
</evidence>
<evidence type="ECO:0000313" key="25">
    <source>
        <dbReference type="Proteomes" id="UP000198461"/>
    </source>
</evidence>
<dbReference type="PROSITE" id="PS51671">
    <property type="entry name" value="ACT"/>
    <property type="match status" value="1"/>
</dbReference>
<keyword evidence="15" id="KW-0511">Multifunctional enzyme</keyword>
<dbReference type="NCBIfam" id="TIGR01807">
    <property type="entry name" value="CM_P2"/>
    <property type="match status" value="1"/>
</dbReference>
<dbReference type="GO" id="GO:0046417">
    <property type="term" value="P:chorismate metabolic process"/>
    <property type="evidence" value="ECO:0007669"/>
    <property type="project" value="InterPro"/>
</dbReference>
<evidence type="ECO:0000256" key="15">
    <source>
        <dbReference type="ARBA" id="ARBA00023268"/>
    </source>
</evidence>
<feature type="domain" description="Prephenate dehydratase" evidence="22">
    <location>
        <begin position="96"/>
        <end position="271"/>
    </location>
</feature>
<dbReference type="PROSITE" id="PS51168">
    <property type="entry name" value="CHORISMATE_MUT_2"/>
    <property type="match status" value="1"/>
</dbReference>
<proteinExistence type="predicted"/>
<dbReference type="PROSITE" id="PS51171">
    <property type="entry name" value="PREPHENATE_DEHYDR_3"/>
    <property type="match status" value="1"/>
</dbReference>
<protein>
    <recommendedName>
        <fullName evidence="8">Bifunctional chorismate mutase/prephenate dehydratase</fullName>
        <ecNumber evidence="7">4.2.1.51</ecNumber>
        <ecNumber evidence="6">5.4.99.5</ecNumber>
    </recommendedName>
    <alternativeName>
        <fullName evidence="17">Chorismate mutase-prephenate dehydratase</fullName>
    </alternativeName>
    <alternativeName>
        <fullName evidence="16">p-protein</fullName>
    </alternativeName>
</protein>
<keyword evidence="11" id="KW-0057">Aromatic amino acid biosynthesis</keyword>
<comment type="catalytic activity">
    <reaction evidence="1">
        <text>chorismate = prephenate</text>
        <dbReference type="Rhea" id="RHEA:13897"/>
        <dbReference type="ChEBI" id="CHEBI:29748"/>
        <dbReference type="ChEBI" id="CHEBI:29934"/>
        <dbReference type="EC" id="5.4.99.5"/>
    </reaction>
</comment>
<dbReference type="STRING" id="364032.SAMN05443662_1022"/>
<dbReference type="SUPFAM" id="SSF48600">
    <property type="entry name" value="Chorismate mutase II"/>
    <property type="match status" value="1"/>
</dbReference>
<evidence type="ECO:0000256" key="12">
    <source>
        <dbReference type="ARBA" id="ARBA00023222"/>
    </source>
</evidence>
<dbReference type="SMART" id="SM00830">
    <property type="entry name" value="CM_2"/>
    <property type="match status" value="1"/>
</dbReference>
<dbReference type="UniPathway" id="UPA00120">
    <property type="reaction ID" value="UER00203"/>
</dbReference>
<dbReference type="GO" id="GO:0004106">
    <property type="term" value="F:chorismate mutase activity"/>
    <property type="evidence" value="ECO:0007669"/>
    <property type="project" value="UniProtKB-EC"/>
</dbReference>
<dbReference type="InterPro" id="IPR002701">
    <property type="entry name" value="CM_II_prokaryot"/>
</dbReference>
<dbReference type="CDD" id="cd13630">
    <property type="entry name" value="PBP2_PDT_1"/>
    <property type="match status" value="1"/>
</dbReference>
<keyword evidence="14" id="KW-0456">Lyase</keyword>
<evidence type="ECO:0000259" key="21">
    <source>
        <dbReference type="PROSITE" id="PS51168"/>
    </source>
</evidence>
<dbReference type="InterPro" id="IPR010957">
    <property type="entry name" value="G/b/e-P-prot_chorismate_mutase"/>
</dbReference>
<keyword evidence="25" id="KW-1185">Reference proteome</keyword>
<dbReference type="Pfam" id="PF00800">
    <property type="entry name" value="PDT"/>
    <property type="match status" value="1"/>
</dbReference>
<dbReference type="Proteomes" id="UP000198461">
    <property type="component" value="Unassembled WGS sequence"/>
</dbReference>
<feature type="coiled-coil region" evidence="20">
    <location>
        <begin position="9"/>
        <end position="43"/>
    </location>
</feature>
<organism evidence="24 25">
    <name type="scientific">Sulfurivirga caldicuralii</name>
    <dbReference type="NCBI Taxonomy" id="364032"/>
    <lineage>
        <taxon>Bacteria</taxon>
        <taxon>Pseudomonadati</taxon>
        <taxon>Pseudomonadota</taxon>
        <taxon>Gammaproteobacteria</taxon>
        <taxon>Thiotrichales</taxon>
        <taxon>Piscirickettsiaceae</taxon>
        <taxon>Sulfurivirga</taxon>
    </lineage>
</organism>
<evidence type="ECO:0000256" key="20">
    <source>
        <dbReference type="SAM" id="Coils"/>
    </source>
</evidence>
<name>A0A1N6FCH3_9GAMM</name>
<dbReference type="UniPathway" id="UPA00121">
    <property type="reaction ID" value="UER00345"/>
</dbReference>
<keyword evidence="13" id="KW-0413">Isomerase</keyword>
<evidence type="ECO:0000256" key="10">
    <source>
        <dbReference type="ARBA" id="ARBA00022605"/>
    </source>
</evidence>
<dbReference type="Pfam" id="PF01842">
    <property type="entry name" value="ACT"/>
    <property type="match status" value="1"/>
</dbReference>
<feature type="site" description="Essential for prephenate dehydratase activity" evidence="19">
    <location>
        <position position="264"/>
    </location>
</feature>
<evidence type="ECO:0000256" key="19">
    <source>
        <dbReference type="PIRSR" id="PIRSR001500-2"/>
    </source>
</evidence>
<sequence>MTQTTEQPLLEIRDQIDAIDAQIQQLISQRARLAKEVARIKTNGGQVDAVFYRPEREAQVLRRVIERNDGSLPAEDMARLFREIMSACLALEQPLRIAYLGPEGSYSHAAVLKQFGSFVHPYAVSSIEDVFKAVERKEANYGVVPVENSTEGVVSATQNCLIDTPLQVCGELDLPIHHCLLSNAGSLDKVRKVVAHAQALAQCRTWLQNNLPHAELEAVESNARAAQLAQQNPQWAAIASEQAAQIYTLRVLEKHIEDNRQNTTKFWVMGHEATEPSGEDKTALIMTVPNKSGALLHALEPFAEQGISMTRIISRPAQHKTWDYLFFIDVLGHQKDSKVRDTLEAVAERAAWFKLLGSYPISPLK</sequence>
<dbReference type="FunFam" id="3.40.190.10:FF:000029">
    <property type="entry name" value="Chorismate mutase/Prephenate dehydratase"/>
    <property type="match status" value="1"/>
</dbReference>
<dbReference type="InterPro" id="IPR001086">
    <property type="entry name" value="Preph_deHydtase"/>
</dbReference>
<reference evidence="24 25" key="1">
    <citation type="submission" date="2016-11" db="EMBL/GenBank/DDBJ databases">
        <authorList>
            <person name="Jaros S."/>
            <person name="Januszkiewicz K."/>
            <person name="Wedrychowicz H."/>
        </authorList>
    </citation>
    <scope>NUCLEOTIDE SEQUENCE [LARGE SCALE GENOMIC DNA]</scope>
    <source>
        <strain evidence="24 25">DSM 17737</strain>
    </source>
</reference>
<dbReference type="AlphaFoldDB" id="A0A1N6FCH3"/>
<keyword evidence="9" id="KW-0963">Cytoplasm</keyword>
<gene>
    <name evidence="24" type="ORF">SAMN05443662_1022</name>
</gene>